<proteinExistence type="predicted"/>
<dbReference type="InterPro" id="IPR019564">
    <property type="entry name" value="Sam37/metaxin_N"/>
</dbReference>
<evidence type="ECO:0000256" key="1">
    <source>
        <dbReference type="ARBA" id="ARBA00004294"/>
    </source>
</evidence>
<evidence type="ECO:0000256" key="3">
    <source>
        <dbReference type="ARBA" id="ARBA00022787"/>
    </source>
</evidence>
<dbReference type="OrthoDB" id="5835136at2759"/>
<dbReference type="AlphaFoldDB" id="B2A9S2"/>
<keyword evidence="3" id="KW-1000">Mitochondrion outer membrane</keyword>
<dbReference type="HOGENOM" id="CLU_032751_0_1_1"/>
<dbReference type="EMBL" id="CU633438">
    <property type="protein sequence ID" value="CAP59832.1"/>
    <property type="molecule type" value="Genomic_DNA"/>
</dbReference>
<dbReference type="InterPro" id="IPR050931">
    <property type="entry name" value="Mito_Protein_Transport_Metaxin"/>
</dbReference>
<dbReference type="Pfam" id="PF10568">
    <property type="entry name" value="Tom37"/>
    <property type="match status" value="1"/>
</dbReference>
<evidence type="ECO:0000256" key="6">
    <source>
        <dbReference type="ARBA" id="ARBA00023136"/>
    </source>
</evidence>
<accession>B2A9S2</accession>
<protein>
    <submittedName>
        <fullName evidence="8">Podospora anserina S mat+ genomic DNA chromosome 1, supercontig 1</fullName>
    </submittedName>
</protein>
<dbReference type="VEuPathDB" id="FungiDB:PODANS_1_1600"/>
<evidence type="ECO:0000256" key="2">
    <source>
        <dbReference type="ARBA" id="ARBA00022448"/>
    </source>
</evidence>
<sequence length="429" mass="47459">MALQLYVWGPAFGLPSIDAECIAAIAYLAQTTSKADYQLIQSSPSAVPTRMFGPAIPSFLEAITNSHKQTDHLPALHDPSTRTWISGYTSILRHLQTHPPPSFHDATFPPPTPTIQADSKAYTTFLSANATPLIALYLYVSSANWAASTRPAYSKILPMPLPWTEPAQLRQTMSARAEHLGMSSLDTDVETEKEEQEAAAARRAGWISIPASLTRGPSTVGEVMTPEEKRRIKLEGLAKDVLDVIGEVEWAKLTMGARCAVLGWVSLMIVDEGVPRRWLAEVTRQKYTGLVEFVEDCGRETFGPGPRGWESLPWVDEGTEAHGLGLKLYQRLGHGVMYEVPWIGEVWRRWWAEKRRKQVLEYKGVKQGPSRDRLVFAGLGITALTMGAVWYWQTLPRFGALVQRWDQPALAVGGLGAAGAFLSSMFDEL</sequence>
<evidence type="ECO:0000256" key="5">
    <source>
        <dbReference type="ARBA" id="ARBA00023128"/>
    </source>
</evidence>
<reference evidence="8" key="1">
    <citation type="journal article" date="2008" name="Genome Biol.">
        <title>The genome sequence of the model ascomycete fungus Podospora anserina.</title>
        <authorList>
            <person name="Espagne E."/>
            <person name="Lespinet O."/>
            <person name="Malagnac F."/>
            <person name="Da Silva C."/>
            <person name="Jaillon O."/>
            <person name="Porcel B.M."/>
            <person name="Couloux A."/>
            <person name="Aury J.-M."/>
            <person name="Segurens B."/>
            <person name="Poulain J."/>
            <person name="Anthouard V."/>
            <person name="Grossetete S."/>
            <person name="Khalili H."/>
            <person name="Coppin E."/>
            <person name="Dequard-Chablat M."/>
            <person name="Picard M."/>
            <person name="Contamine V."/>
            <person name="Arnaise S."/>
            <person name="Bourdais A."/>
            <person name="Berteaux-Lecellier V."/>
            <person name="Gautheret D."/>
            <person name="de Vries R.P."/>
            <person name="Battaglia E."/>
            <person name="Coutinho P.M."/>
            <person name="Danchin E.G.J."/>
            <person name="Henrissat B."/>
            <person name="El Khoury R."/>
            <person name="Sainsard-Chanet A."/>
            <person name="Boivin A."/>
            <person name="Pinan-Lucarre B."/>
            <person name="Sellem C.H."/>
            <person name="Debuchy R."/>
            <person name="Wincker P."/>
            <person name="Weissenbach J."/>
            <person name="Silar P."/>
        </authorList>
    </citation>
    <scope>NUCLEOTIDE SEQUENCE [LARGE SCALE GENOMIC DNA]</scope>
    <source>
        <strain evidence="8">S mat+</strain>
    </source>
</reference>
<dbReference type="GO" id="GO:0015031">
    <property type="term" value="P:protein transport"/>
    <property type="evidence" value="ECO:0007669"/>
    <property type="project" value="UniProtKB-KW"/>
</dbReference>
<keyword evidence="5" id="KW-0496">Mitochondrion</keyword>
<dbReference type="PANTHER" id="PTHR12289:SF41">
    <property type="entry name" value="FAILED AXON CONNECTIONS-RELATED"/>
    <property type="match status" value="1"/>
</dbReference>
<dbReference type="GO" id="GO:0007005">
    <property type="term" value="P:mitochondrion organization"/>
    <property type="evidence" value="ECO:0007669"/>
    <property type="project" value="TreeGrafter"/>
</dbReference>
<keyword evidence="6" id="KW-0472">Membrane</keyword>
<feature type="domain" description="Mitochondrial outer membrane transport complex Sam37/metaxin N-terminal" evidence="7">
    <location>
        <begin position="67"/>
        <end position="170"/>
    </location>
</feature>
<name>B2A9S2_PODAN</name>
<reference evidence="8" key="2">
    <citation type="submission" date="2008-07" db="EMBL/GenBank/DDBJ databases">
        <authorList>
            <person name="Genoscope - CEA"/>
        </authorList>
    </citation>
    <scope>NUCLEOTIDE SEQUENCE</scope>
    <source>
        <strain evidence="8">S mat+</strain>
    </source>
</reference>
<dbReference type="RefSeq" id="XP_001912352.1">
    <property type="nucleotide sequence ID" value="XM_001912317.1"/>
</dbReference>
<keyword evidence="2" id="KW-0813">Transport</keyword>
<evidence type="ECO:0000256" key="4">
    <source>
        <dbReference type="ARBA" id="ARBA00022927"/>
    </source>
</evidence>
<keyword evidence="4" id="KW-0653">Protein transport</keyword>
<organism evidence="8">
    <name type="scientific">Podospora anserina (strain S / ATCC MYA-4624 / DSM 980 / FGSC 10383)</name>
    <name type="common">Pleurage anserina</name>
    <dbReference type="NCBI Taxonomy" id="515849"/>
    <lineage>
        <taxon>Eukaryota</taxon>
        <taxon>Fungi</taxon>
        <taxon>Dikarya</taxon>
        <taxon>Ascomycota</taxon>
        <taxon>Pezizomycotina</taxon>
        <taxon>Sordariomycetes</taxon>
        <taxon>Sordariomycetidae</taxon>
        <taxon>Sordariales</taxon>
        <taxon>Podosporaceae</taxon>
        <taxon>Podospora</taxon>
        <taxon>Podospora anserina</taxon>
    </lineage>
</organism>
<dbReference type="KEGG" id="pan:PODANSg09399"/>
<dbReference type="GeneID" id="6196785"/>
<evidence type="ECO:0000259" key="7">
    <source>
        <dbReference type="Pfam" id="PF10568"/>
    </source>
</evidence>
<comment type="subcellular location">
    <subcellularLocation>
        <location evidence="1">Mitochondrion outer membrane</location>
    </subcellularLocation>
</comment>
<gene>
    <name evidence="8" type="ORF">PODANS_1_1600</name>
</gene>
<dbReference type="PANTHER" id="PTHR12289">
    <property type="entry name" value="METAXIN RELATED"/>
    <property type="match status" value="1"/>
</dbReference>
<evidence type="ECO:0000313" key="8">
    <source>
        <dbReference type="EMBL" id="CAP59832.1"/>
    </source>
</evidence>
<dbReference type="GO" id="GO:0001401">
    <property type="term" value="C:SAM complex"/>
    <property type="evidence" value="ECO:0007669"/>
    <property type="project" value="InterPro"/>
</dbReference>